<dbReference type="RefSeq" id="WP_344120720.1">
    <property type="nucleotide sequence ID" value="NZ_BAAABW010000026.1"/>
</dbReference>
<evidence type="ECO:0000313" key="1">
    <source>
        <dbReference type="EMBL" id="GAA0364329.1"/>
    </source>
</evidence>
<reference evidence="1 2" key="1">
    <citation type="journal article" date="2019" name="Int. J. Syst. Evol. Microbiol.">
        <title>The Global Catalogue of Microorganisms (GCM) 10K type strain sequencing project: providing services to taxonomists for standard genome sequencing and annotation.</title>
        <authorList>
            <consortium name="The Broad Institute Genomics Platform"/>
            <consortium name="The Broad Institute Genome Sequencing Center for Infectious Disease"/>
            <person name="Wu L."/>
            <person name="Ma J."/>
        </authorList>
    </citation>
    <scope>NUCLEOTIDE SEQUENCE [LARGE SCALE GENOMIC DNA]</scope>
    <source>
        <strain evidence="1 2">JCM 4565</strain>
    </source>
</reference>
<dbReference type="EMBL" id="BAAABW010000026">
    <property type="protein sequence ID" value="GAA0364329.1"/>
    <property type="molecule type" value="Genomic_DNA"/>
</dbReference>
<protein>
    <submittedName>
        <fullName evidence="1">Uncharacterized protein</fullName>
    </submittedName>
</protein>
<keyword evidence="2" id="KW-1185">Reference proteome</keyword>
<accession>A0ABN0XI67</accession>
<proteinExistence type="predicted"/>
<sequence>MAQWLSGQVIPGEQPTVVLVPNGTAWSAYPNRRLHLGMDQIAPTSSAGSVRVAIHNGTSWRSIQSVELAAARGTVDVPLTSGDVKISLQTTTSGITYAVETW</sequence>
<evidence type="ECO:0000313" key="2">
    <source>
        <dbReference type="Proteomes" id="UP001500063"/>
    </source>
</evidence>
<name>A0ABN0XI67_9ACTN</name>
<gene>
    <name evidence="1" type="ORF">GCM10010319_47720</name>
</gene>
<dbReference type="Proteomes" id="UP001500063">
    <property type="component" value="Unassembled WGS sequence"/>
</dbReference>
<comment type="caution">
    <text evidence="1">The sequence shown here is derived from an EMBL/GenBank/DDBJ whole genome shotgun (WGS) entry which is preliminary data.</text>
</comment>
<organism evidence="1 2">
    <name type="scientific">Streptomyces blastmyceticus</name>
    <dbReference type="NCBI Taxonomy" id="68180"/>
    <lineage>
        <taxon>Bacteria</taxon>
        <taxon>Bacillati</taxon>
        <taxon>Actinomycetota</taxon>
        <taxon>Actinomycetes</taxon>
        <taxon>Kitasatosporales</taxon>
        <taxon>Streptomycetaceae</taxon>
        <taxon>Streptomyces</taxon>
    </lineage>
</organism>